<evidence type="ECO:0000313" key="4">
    <source>
        <dbReference type="EMBL" id="TVU12254.1"/>
    </source>
</evidence>
<evidence type="ECO:0000256" key="3">
    <source>
        <dbReference type="SAM" id="SignalP"/>
    </source>
</evidence>
<keyword evidence="3" id="KW-0732">Signal</keyword>
<feature type="signal peptide" evidence="3">
    <location>
        <begin position="1"/>
        <end position="29"/>
    </location>
</feature>
<reference evidence="4 5" key="1">
    <citation type="journal article" date="2019" name="Sci. Rep.">
        <title>A high-quality genome of Eragrostis curvula grass provides insights into Poaceae evolution and supports new strategies to enhance forage quality.</title>
        <authorList>
            <person name="Carballo J."/>
            <person name="Santos B.A.C.M."/>
            <person name="Zappacosta D."/>
            <person name="Garbus I."/>
            <person name="Selva J.P."/>
            <person name="Gallo C.A."/>
            <person name="Diaz A."/>
            <person name="Albertini E."/>
            <person name="Caccamo M."/>
            <person name="Echenique V."/>
        </authorList>
    </citation>
    <scope>NUCLEOTIDE SEQUENCE [LARGE SCALE GENOMIC DNA]</scope>
    <source>
        <strain evidence="5">cv. Victoria</strain>
        <tissue evidence="4">Leaf</tissue>
    </source>
</reference>
<dbReference type="EMBL" id="RWGY01000039">
    <property type="protein sequence ID" value="TVU12254.1"/>
    <property type="molecule type" value="Genomic_DNA"/>
</dbReference>
<comment type="caution">
    <text evidence="4">The sequence shown here is derived from an EMBL/GenBank/DDBJ whole genome shotgun (WGS) entry which is preliminary data.</text>
</comment>
<keyword evidence="2" id="KW-1133">Transmembrane helix</keyword>
<gene>
    <name evidence="4" type="ORF">EJB05_45889</name>
</gene>
<feature type="compositionally biased region" description="Basic and acidic residues" evidence="1">
    <location>
        <begin position="416"/>
        <end position="427"/>
    </location>
</feature>
<feature type="region of interest" description="Disordered" evidence="1">
    <location>
        <begin position="405"/>
        <end position="446"/>
    </location>
</feature>
<accession>A0A5J9TLQ7</accession>
<dbReference type="AlphaFoldDB" id="A0A5J9TLQ7"/>
<keyword evidence="5" id="KW-1185">Reference proteome</keyword>
<dbReference type="InterPro" id="IPR015683">
    <property type="entry name" value="Ionotropic_Glu_rcpt"/>
</dbReference>
<organism evidence="4 5">
    <name type="scientific">Eragrostis curvula</name>
    <name type="common">weeping love grass</name>
    <dbReference type="NCBI Taxonomy" id="38414"/>
    <lineage>
        <taxon>Eukaryota</taxon>
        <taxon>Viridiplantae</taxon>
        <taxon>Streptophyta</taxon>
        <taxon>Embryophyta</taxon>
        <taxon>Tracheophyta</taxon>
        <taxon>Spermatophyta</taxon>
        <taxon>Magnoliopsida</taxon>
        <taxon>Liliopsida</taxon>
        <taxon>Poales</taxon>
        <taxon>Poaceae</taxon>
        <taxon>PACMAD clade</taxon>
        <taxon>Chloridoideae</taxon>
        <taxon>Eragrostideae</taxon>
        <taxon>Eragrostidinae</taxon>
        <taxon>Eragrostis</taxon>
    </lineage>
</organism>
<evidence type="ECO:0000256" key="2">
    <source>
        <dbReference type="SAM" id="Phobius"/>
    </source>
</evidence>
<dbReference type="Gene3D" id="1.10.287.70">
    <property type="match status" value="1"/>
</dbReference>
<dbReference type="OrthoDB" id="5984008at2759"/>
<feature type="transmembrane region" description="Helical" evidence="2">
    <location>
        <begin position="200"/>
        <end position="218"/>
    </location>
</feature>
<keyword evidence="2" id="KW-0472">Membrane</keyword>
<dbReference type="Gramene" id="TVU12254">
    <property type="protein sequence ID" value="TVU12254"/>
    <property type="gene ID" value="EJB05_45889"/>
</dbReference>
<dbReference type="Proteomes" id="UP000324897">
    <property type="component" value="Chromosome 3"/>
</dbReference>
<evidence type="ECO:0000256" key="1">
    <source>
        <dbReference type="SAM" id="MobiDB-lite"/>
    </source>
</evidence>
<dbReference type="PANTHER" id="PTHR18966">
    <property type="entry name" value="IONOTROPIC GLUTAMATE RECEPTOR"/>
    <property type="match status" value="1"/>
</dbReference>
<feature type="transmembrane region" description="Helical" evidence="2">
    <location>
        <begin position="170"/>
        <end position="188"/>
    </location>
</feature>
<evidence type="ECO:0000313" key="5">
    <source>
        <dbReference type="Proteomes" id="UP000324897"/>
    </source>
</evidence>
<proteinExistence type="predicted"/>
<evidence type="ECO:0008006" key="6">
    <source>
        <dbReference type="Google" id="ProtNLM"/>
    </source>
</evidence>
<feature type="non-terminal residue" evidence="4">
    <location>
        <position position="1"/>
    </location>
</feature>
<feature type="transmembrane region" description="Helical" evidence="2">
    <location>
        <begin position="351"/>
        <end position="371"/>
    </location>
</feature>
<protein>
    <recommendedName>
        <fullName evidence="6">Ionotropic glutamate receptor C-terminal domain-containing protein</fullName>
    </recommendedName>
</protein>
<name>A0A5J9TLQ7_9POAL</name>
<keyword evidence="2" id="KW-0812">Transmembrane</keyword>
<feature type="chain" id="PRO_5023812267" description="Ionotropic glutamate receptor C-terminal domain-containing protein" evidence="3">
    <location>
        <begin position="30"/>
        <end position="485"/>
    </location>
</feature>
<sequence length="485" mass="52857">MEWPRRRGCRFAVVALLVIVLASTRYAPAARRGGVFVVDVAASDSAGRASASMLAREAAYRMVALHTSYGSRGDDVGLKECPHATDTRRAEAIGLSRINSSAVHRAHGKLMIAVPQKGNVTLGMFDAAVGDVTITEQPSQDCRLYNALLANKDSKPTIQWIFLKPLTKELWLTTVGFFFFTGFVAWMIERPRNQEYQGSSLAQASTALYFAFSTLTFSHDLWANYKKSSVKNHSCDMVLFSAGSSAKLHRKLVIHAHRKETPARGDRSRPAEYAEALRNGTVSAIADEIPYLSYVFPRGCPLVHNLSIAILGLTAGNESLRLEQKWFGKATPSTADSSPIADSTALTLRSFSGLFVITGCVSTLMLLIRIVRSVYAKCTRVRGSGLQDADADGGSKRLEESRALQDDMGYGSVPDQSHHEVRSEHSMGAHGSGRSVDNEDTGPIQNGMHNGSVPAFSVRVEMCGTEQGEYTPFFHDICGILSSRL</sequence>
<dbReference type="SUPFAM" id="SSF53850">
    <property type="entry name" value="Periplasmic binding protein-like II"/>
    <property type="match status" value="1"/>
</dbReference>